<reference evidence="2" key="2">
    <citation type="journal article" date="2000" name="Genome Res.">
        <title>Normalization and subtraction of cap-trapper-selected cDNAs to prepare full-length cDNA libraries for rapid discovery of new genes.</title>
        <authorList>
            <person name="Carninci P."/>
            <person name="Shibata Y."/>
            <person name="Hayatsu N."/>
            <person name="Sugahara Y."/>
            <person name="Shibata K."/>
            <person name="Itoh M."/>
            <person name="Konno H."/>
            <person name="Okazaki Y."/>
            <person name="Muramatsu M."/>
            <person name="Hayashizaki Y."/>
        </authorList>
    </citation>
    <scope>NUCLEOTIDE SEQUENCE</scope>
    <source>
        <strain evidence="2">C57BL/6J</strain>
        <tissue evidence="2">Retina</tissue>
    </source>
</reference>
<feature type="region of interest" description="Disordered" evidence="1">
    <location>
        <begin position="36"/>
        <end position="66"/>
    </location>
</feature>
<reference evidence="2" key="1">
    <citation type="journal article" date="1999" name="Methods Enzymol.">
        <title>High-efficiency full-length cDNA cloning.</title>
        <authorList>
            <person name="Carninci P."/>
            <person name="Hayashizaki Y."/>
        </authorList>
    </citation>
    <scope>NUCLEOTIDE SEQUENCE</scope>
    <source>
        <strain evidence="2">C57BL/6J</strain>
        <tissue evidence="2">Retina</tissue>
    </source>
</reference>
<dbReference type="MGI" id="MGI:3642295">
    <property type="gene designation" value="Gm10097"/>
</dbReference>
<dbReference type="AlphaFoldDB" id="Q8C8X3"/>
<proteinExistence type="evidence at transcript level"/>
<evidence type="ECO:0000256" key="1">
    <source>
        <dbReference type="SAM" id="MobiDB-lite"/>
    </source>
</evidence>
<name>Q8C8X3_MOUSE</name>
<feature type="region of interest" description="Disordered" evidence="1">
    <location>
        <begin position="78"/>
        <end position="106"/>
    </location>
</feature>
<reference evidence="2" key="3">
    <citation type="journal article" date="2000" name="Genome Res.">
        <title>RIKEN integrated sequence analysis (RISA) system--384-format sequencing pipeline with 384 multicapillary sequencer.</title>
        <authorList>
            <person name="Shibata K."/>
            <person name="Itoh M."/>
            <person name="Aizawa K."/>
            <person name="Nagaoka S."/>
            <person name="Sasaki N."/>
            <person name="Carninci P."/>
            <person name="Konno H."/>
            <person name="Akiyama J."/>
            <person name="Nishi K."/>
            <person name="Kitsunai T."/>
            <person name="Tashiro H."/>
            <person name="Itoh M."/>
            <person name="Sumi N."/>
            <person name="Ishii Y."/>
            <person name="Nakamura S."/>
            <person name="Hazama M."/>
            <person name="Nishine T."/>
            <person name="Harada A."/>
            <person name="Yamamoto R."/>
            <person name="Matsumoto H."/>
            <person name="Sakaguchi S."/>
            <person name="Ikegami T."/>
            <person name="Kashiwagi K."/>
            <person name="Fujiwake S."/>
            <person name="Inoue K."/>
            <person name="Togawa Y."/>
            <person name="Izawa M."/>
            <person name="Ohara E."/>
            <person name="Watahiki M."/>
            <person name="Yoneda Y."/>
            <person name="Ishikawa T."/>
            <person name="Ozawa K."/>
            <person name="Tanaka T."/>
            <person name="Matsuura S."/>
            <person name="Kawai J."/>
            <person name="Okazaki Y."/>
            <person name="Muramatsu M."/>
            <person name="Inoue Y."/>
            <person name="Kira A."/>
            <person name="Hayashizaki Y."/>
        </authorList>
    </citation>
    <scope>NUCLEOTIDE SEQUENCE</scope>
    <source>
        <strain evidence="2">C57BL/6J</strain>
        <tissue evidence="2">Retina</tissue>
    </source>
</reference>
<organism evidence="2">
    <name type="scientific">Mus musculus</name>
    <name type="common">Mouse</name>
    <dbReference type="NCBI Taxonomy" id="10090"/>
    <lineage>
        <taxon>Eukaryota</taxon>
        <taxon>Metazoa</taxon>
        <taxon>Chordata</taxon>
        <taxon>Craniata</taxon>
        <taxon>Vertebrata</taxon>
        <taxon>Euteleostomi</taxon>
        <taxon>Mammalia</taxon>
        <taxon>Eutheria</taxon>
        <taxon>Euarchontoglires</taxon>
        <taxon>Glires</taxon>
        <taxon>Rodentia</taxon>
        <taxon>Myomorpha</taxon>
        <taxon>Muroidea</taxon>
        <taxon>Muridae</taxon>
        <taxon>Murinae</taxon>
        <taxon>Mus</taxon>
        <taxon>Mus</taxon>
    </lineage>
</organism>
<feature type="compositionally biased region" description="Polar residues" evidence="1">
    <location>
        <begin position="47"/>
        <end position="59"/>
    </location>
</feature>
<sequence>PWRQPRLQAQTLSFFLCAAGYNSSAPWKRQSSCVQKYQHNSHKHSRLQQQTEADTNTADRSSKQKEIQTLQIAAANRSRYKHCRSQQQTETDSSSLPVSRPAQWYE</sequence>
<protein>
    <submittedName>
        <fullName evidence="2">Uncharacterized protein</fullName>
    </submittedName>
</protein>
<accession>Q8C8X3</accession>
<evidence type="ECO:0000313" key="3">
    <source>
        <dbReference type="MGI" id="MGI:3642295"/>
    </source>
</evidence>
<reference evidence="2" key="8">
    <citation type="journal article" date="2005" name="Science">
        <title>Antisense Transcription in the Mammalian Transcriptome.</title>
        <authorList>
            <consortium name="RIKEN Genome Exploration Research Group and Genome Science Group (Genome Network Project Core Group) and the FANTOM Consortium"/>
        </authorList>
    </citation>
    <scope>NUCLEOTIDE SEQUENCE</scope>
    <source>
        <strain evidence="2">C57BL/6J</strain>
        <tissue evidence="2">Retina</tissue>
    </source>
</reference>
<reference evidence="2" key="5">
    <citation type="submission" date="2001-07" db="EMBL/GenBank/DDBJ databases">
        <authorList>
            <person name="Adachi J."/>
            <person name="Aizawa K."/>
            <person name="Akimura T."/>
            <person name="Arakawa T."/>
            <person name="Bono H."/>
            <person name="Carninci P."/>
            <person name="Fukuda S."/>
            <person name="Furuno M."/>
            <person name="Hanagaki T."/>
            <person name="Hara A."/>
            <person name="Hashizume W."/>
            <person name="Hayashida K."/>
            <person name="Hayatsu N."/>
            <person name="Hiramoto K."/>
            <person name="Hiraoka T."/>
            <person name="Hirozane T."/>
            <person name="Hori F."/>
            <person name="Imotani K."/>
            <person name="Ishii Y."/>
            <person name="Itoh M."/>
            <person name="Kagawa I."/>
            <person name="Kasukawa T."/>
            <person name="Katoh H."/>
            <person name="Kawai J."/>
            <person name="Kojima Y."/>
            <person name="Kondo S."/>
            <person name="Konno H."/>
            <person name="Kouda M."/>
            <person name="Koya S."/>
            <person name="Kurihara C."/>
            <person name="Matsuyama T."/>
            <person name="Miyazaki A."/>
            <person name="Murata M."/>
            <person name="Nakamura M."/>
            <person name="Nishi K."/>
            <person name="Nomura K."/>
            <person name="Numazaki R."/>
            <person name="Ohno M."/>
            <person name="Ohsato N."/>
            <person name="Okazaki Y."/>
            <person name="Saito R."/>
            <person name="Saitoh H."/>
            <person name="Sakai C."/>
            <person name="Sakai K."/>
            <person name="Sakazume N."/>
            <person name="Sano H."/>
            <person name="Sasaki D."/>
            <person name="Shibata K."/>
            <person name="Shinagawa A."/>
            <person name="Shiraki T."/>
            <person name="Sogabe Y."/>
            <person name="Tagami M."/>
            <person name="Tagawa A."/>
            <person name="Takahashi F."/>
            <person name="Takaku-Akahira S."/>
            <person name="Takeda Y."/>
            <person name="Tanaka T."/>
            <person name="Tomaru A."/>
            <person name="Toya T."/>
            <person name="Yasunishi A."/>
            <person name="Muramatsu M."/>
            <person name="Hayashizaki Y."/>
        </authorList>
    </citation>
    <scope>NUCLEOTIDE SEQUENCE</scope>
    <source>
        <strain evidence="2">C57BL/6J</strain>
        <tissue evidence="2">Retina</tissue>
    </source>
</reference>
<dbReference type="AGR" id="MGI:3642295"/>
<feature type="non-terminal residue" evidence="2">
    <location>
        <position position="1"/>
    </location>
</feature>
<evidence type="ECO:0000313" key="2">
    <source>
        <dbReference type="EMBL" id="BAC31857.1"/>
    </source>
</evidence>
<reference evidence="2" key="6">
    <citation type="journal article" date="2002" name="Nature">
        <title>Analysis of the mouse transcriptome based on functional annotation of 60,770 full-length cDNAs.</title>
        <authorList>
            <consortium name="The FANTOM Consortium and the RIKEN Genome Exploration Research Group Phase I and II Team"/>
        </authorList>
    </citation>
    <scope>NUCLEOTIDE SEQUENCE</scope>
    <source>
        <strain evidence="2">C57BL/6J</strain>
        <tissue evidence="2">Retina</tissue>
    </source>
</reference>
<dbReference type="EMBL" id="AK044289">
    <property type="protein sequence ID" value="BAC31857.1"/>
    <property type="molecule type" value="mRNA"/>
</dbReference>
<gene>
    <name evidence="3" type="primary">Gm10097</name>
</gene>
<feature type="compositionally biased region" description="Polar residues" evidence="1">
    <location>
        <begin position="85"/>
        <end position="97"/>
    </location>
</feature>
<reference evidence="2" key="7">
    <citation type="journal article" date="2005" name="Science">
        <title>The Transcriptional Landscape of the Mammalian Genome.</title>
        <authorList>
            <consortium name="The FANTOM Consortium"/>
            <consortium name="Riken Genome Exploration Research Group and Genome Science Group (Genome Network Project Core Group)"/>
        </authorList>
    </citation>
    <scope>NUCLEOTIDE SEQUENCE</scope>
    <source>
        <strain evidence="2">C57BL/6J</strain>
        <tissue evidence="2">Retina</tissue>
    </source>
</reference>
<reference evidence="2" key="4">
    <citation type="journal article" date="2001" name="Nature">
        <title>Functional annotation of a full-length mouse cDNA collection.</title>
        <authorList>
            <consortium name="The RIKEN Genome Exploration Research Group Phase II Team and the FANTOM Consortium"/>
        </authorList>
    </citation>
    <scope>NUCLEOTIDE SEQUENCE</scope>
    <source>
        <strain evidence="2">C57BL/6J</strain>
        <tissue evidence="2">Retina</tissue>
    </source>
</reference>